<dbReference type="GO" id="GO:0008270">
    <property type="term" value="F:zinc ion binding"/>
    <property type="evidence" value="ECO:0007669"/>
    <property type="project" value="UniProtKB-KW"/>
</dbReference>
<dbReference type="FunFam" id="1.20.920.10:FF:000001">
    <property type="entry name" value="Histone acetyltransferase p300"/>
    <property type="match status" value="1"/>
</dbReference>
<evidence type="ECO:0000259" key="15">
    <source>
        <dbReference type="PROSITE" id="PS50134"/>
    </source>
</evidence>
<dbReference type="PROSITE" id="PS50134">
    <property type="entry name" value="ZF_TAZ"/>
    <property type="match status" value="1"/>
</dbReference>
<dbReference type="SMART" id="SM00551">
    <property type="entry name" value="ZnF_TAZ"/>
    <property type="match status" value="1"/>
</dbReference>
<dbReference type="InterPro" id="IPR000197">
    <property type="entry name" value="Znf_TAZ"/>
</dbReference>
<dbReference type="Proteomes" id="UP000233556">
    <property type="component" value="Unassembled WGS sequence"/>
</dbReference>
<keyword evidence="5 12" id="KW-0863">Zinc-finger</keyword>
<dbReference type="SUPFAM" id="SSF47040">
    <property type="entry name" value="Kix domain of CBP (creb binding protein)"/>
    <property type="match status" value="1"/>
</dbReference>
<keyword evidence="9" id="KW-0804">Transcription</keyword>
<evidence type="ECO:0000256" key="10">
    <source>
        <dbReference type="ARBA" id="ARBA00023242"/>
    </source>
</evidence>
<feature type="region of interest" description="Disordered" evidence="13">
    <location>
        <begin position="301"/>
        <end position="504"/>
    </location>
</feature>
<dbReference type="EC" id="2.3.1.48" evidence="2"/>
<evidence type="ECO:0000313" key="18">
    <source>
        <dbReference type="Proteomes" id="UP000233556"/>
    </source>
</evidence>
<feature type="domain" description="KIX" evidence="16">
    <location>
        <begin position="247"/>
        <end position="326"/>
    </location>
</feature>
<dbReference type="SMART" id="SM00297">
    <property type="entry name" value="BROMO"/>
    <property type="match status" value="1"/>
</dbReference>
<reference evidence="18" key="1">
    <citation type="submission" date="2017-11" db="EMBL/GenBank/DDBJ databases">
        <authorList>
            <person name="Lima N.C."/>
            <person name="Parody-Merino A.M."/>
            <person name="Battley P.F."/>
            <person name="Fidler A.E."/>
            <person name="Prosdocimi F."/>
        </authorList>
    </citation>
    <scope>NUCLEOTIDE SEQUENCE [LARGE SCALE GENOMIC DNA]</scope>
</reference>
<evidence type="ECO:0000256" key="13">
    <source>
        <dbReference type="SAM" id="MobiDB-lite"/>
    </source>
</evidence>
<dbReference type="FunFam" id="1.20.1020.10:FF:000002">
    <property type="entry name" value="E1A binding protein p300"/>
    <property type="match status" value="1"/>
</dbReference>
<dbReference type="GO" id="GO:0005667">
    <property type="term" value="C:transcription regulator complex"/>
    <property type="evidence" value="ECO:0007669"/>
    <property type="project" value="TreeGrafter"/>
</dbReference>
<feature type="compositionally biased region" description="Low complexity" evidence="13">
    <location>
        <begin position="372"/>
        <end position="442"/>
    </location>
</feature>
<proteinExistence type="predicted"/>
<keyword evidence="8 11" id="KW-0103">Bromodomain</keyword>
<dbReference type="PROSITE" id="PS50952">
    <property type="entry name" value="KIX"/>
    <property type="match status" value="1"/>
</dbReference>
<protein>
    <recommendedName>
        <fullName evidence="2">histone acetyltransferase</fullName>
        <ecNumber evidence="2">2.3.1.48</ecNumber>
    </recommendedName>
</protein>
<dbReference type="Pfam" id="PF02135">
    <property type="entry name" value="zf-TAZ"/>
    <property type="match status" value="1"/>
</dbReference>
<dbReference type="InterPro" id="IPR003101">
    <property type="entry name" value="KIX_dom"/>
</dbReference>
<feature type="compositionally biased region" description="Polar residues" evidence="13">
    <location>
        <begin position="303"/>
        <end position="328"/>
    </location>
</feature>
<dbReference type="GO" id="GO:0004402">
    <property type="term" value="F:histone acetyltransferase activity"/>
    <property type="evidence" value="ECO:0007669"/>
    <property type="project" value="InterPro"/>
</dbReference>
<dbReference type="GO" id="GO:0045944">
    <property type="term" value="P:positive regulation of transcription by RNA polymerase II"/>
    <property type="evidence" value="ECO:0007669"/>
    <property type="project" value="TreeGrafter"/>
</dbReference>
<name>A0A2I0THT5_LIMLA</name>
<evidence type="ECO:0000256" key="12">
    <source>
        <dbReference type="PROSITE-ProRule" id="PRU00203"/>
    </source>
</evidence>
<accession>A0A2I0THT5</accession>
<dbReference type="Gene3D" id="1.20.920.10">
    <property type="entry name" value="Bromodomain-like"/>
    <property type="match status" value="1"/>
</dbReference>
<feature type="compositionally biased region" description="Polar residues" evidence="13">
    <location>
        <begin position="114"/>
        <end position="141"/>
    </location>
</feature>
<dbReference type="PANTHER" id="PTHR13808:SF34">
    <property type="entry name" value="CREB-BINDING PROTEIN"/>
    <property type="match status" value="1"/>
</dbReference>
<evidence type="ECO:0000256" key="2">
    <source>
        <dbReference type="ARBA" id="ARBA00013184"/>
    </source>
</evidence>
<keyword evidence="18" id="KW-1185">Reference proteome</keyword>
<evidence type="ECO:0000259" key="14">
    <source>
        <dbReference type="PROSITE" id="PS50014"/>
    </source>
</evidence>
<dbReference type="GO" id="GO:0005654">
    <property type="term" value="C:nucleoplasm"/>
    <property type="evidence" value="ECO:0007669"/>
    <property type="project" value="UniProtKB-ARBA"/>
</dbReference>
<feature type="domain" description="Bromo" evidence="14">
    <location>
        <begin position="562"/>
        <end position="634"/>
    </location>
</feature>
<dbReference type="PRINTS" id="PR00503">
    <property type="entry name" value="BROMODOMAIN"/>
</dbReference>
<evidence type="ECO:0000313" key="17">
    <source>
        <dbReference type="EMBL" id="PKU33364.1"/>
    </source>
</evidence>
<dbReference type="OrthoDB" id="899at2759"/>
<evidence type="ECO:0000256" key="3">
    <source>
        <dbReference type="ARBA" id="ARBA00022679"/>
    </source>
</evidence>
<dbReference type="InterPro" id="IPR036427">
    <property type="entry name" value="Bromodomain-like_sf"/>
</dbReference>
<feature type="domain" description="TAZ-type" evidence="15">
    <location>
        <begin position="8"/>
        <end position="94"/>
    </location>
</feature>
<dbReference type="Pfam" id="PF02172">
    <property type="entry name" value="KIX"/>
    <property type="match status" value="1"/>
</dbReference>
<evidence type="ECO:0000256" key="6">
    <source>
        <dbReference type="ARBA" id="ARBA00022833"/>
    </source>
</evidence>
<evidence type="ECO:0000256" key="4">
    <source>
        <dbReference type="ARBA" id="ARBA00022723"/>
    </source>
</evidence>
<evidence type="ECO:0000256" key="11">
    <source>
        <dbReference type="PROSITE-ProRule" id="PRU00035"/>
    </source>
</evidence>
<evidence type="ECO:0000256" key="8">
    <source>
        <dbReference type="ARBA" id="ARBA00023117"/>
    </source>
</evidence>
<dbReference type="Pfam" id="PF00439">
    <property type="entry name" value="Bromodomain"/>
    <property type="match status" value="1"/>
</dbReference>
<dbReference type="Gene3D" id="1.20.1020.10">
    <property type="entry name" value="TAZ domain"/>
    <property type="match status" value="1"/>
</dbReference>
<feature type="region of interest" description="Disordered" evidence="13">
    <location>
        <begin position="102"/>
        <end position="141"/>
    </location>
</feature>
<keyword evidence="7" id="KW-0805">Transcription regulation</keyword>
<evidence type="ECO:0000256" key="5">
    <source>
        <dbReference type="ARBA" id="ARBA00022771"/>
    </source>
</evidence>
<sequence>MATGPTADPEKRKLIQQQLVLLLHAHKCQRREQANGEVRACALPHCRTMKNVLNHMTHCQAGKACQVAHCASSRQIISHWKNCTRHDCPVCLPLKNASDKRNQQPLLGSPAGGIQNSIGSVGTGQQNTPSLSNPNPIDPSSMQRAYAALGLPYGNQPQTQLQPQVQGQQPAQPQAHQQMRTINALGANQMNLPAGGITTDQQASLIPETALPASLGTNNPLMNDGTNSGNVGNLSSMPTAAPPSSTGVRKAWHEHVTQDLRNHLVHKLVQAIFPTPDPAALKDRRMENLVAYARKVEGDMYESANSRGQVPSAALPNSMNMLGPQSGQLPCPPVTQPPLHQTTPPVSTAAGMPPIQHQTPTGMTPPQPAAPTQPSTPVSSSGQTPTPTPGSVPNATQTQSTPTGQTAAQAQVTPQPQTPVQPQSVPTPQPSQQQPTSVQAQPPGTPLSQAAASIDNRVPTPASVASADTNSQQLGPDAPMLESKSEVKTEETEPETSETQVEAKTESIRPGLFVYYGQEILLPAIETSGYSLWSWLFGPVHYVFKPEELRQALMPTLEALYRQDPESLPFRQPVDPQLLGIPDYFDIVKNPMDLSTIKRKLDTGQYQEPWQYVDDVWLMFNNAWLYNRKTSRVYKFCTKLAEVFEQEIDPVMQSLGYCCGRKRTPFLLISSIEMLCLFPMSIALK</sequence>
<organism evidence="17 18">
    <name type="scientific">Limosa lapponica baueri</name>
    <dbReference type="NCBI Taxonomy" id="1758121"/>
    <lineage>
        <taxon>Eukaryota</taxon>
        <taxon>Metazoa</taxon>
        <taxon>Chordata</taxon>
        <taxon>Craniata</taxon>
        <taxon>Vertebrata</taxon>
        <taxon>Euteleostomi</taxon>
        <taxon>Archelosauria</taxon>
        <taxon>Archosauria</taxon>
        <taxon>Dinosauria</taxon>
        <taxon>Saurischia</taxon>
        <taxon>Theropoda</taxon>
        <taxon>Coelurosauria</taxon>
        <taxon>Aves</taxon>
        <taxon>Neognathae</taxon>
        <taxon>Neoaves</taxon>
        <taxon>Charadriiformes</taxon>
        <taxon>Scolopacidae</taxon>
        <taxon>Limosa</taxon>
    </lineage>
</organism>
<dbReference type="InterPro" id="IPR018359">
    <property type="entry name" value="Bromodomain_CS"/>
</dbReference>
<dbReference type="GO" id="GO:0031490">
    <property type="term" value="F:chromatin DNA binding"/>
    <property type="evidence" value="ECO:0007669"/>
    <property type="project" value="TreeGrafter"/>
</dbReference>
<gene>
    <name evidence="17" type="ORF">llap_16332</name>
</gene>
<dbReference type="InterPro" id="IPR001487">
    <property type="entry name" value="Bromodomain"/>
</dbReference>
<dbReference type="PROSITE" id="PS50014">
    <property type="entry name" value="BROMODOMAIN_2"/>
    <property type="match status" value="1"/>
</dbReference>
<reference evidence="18" key="2">
    <citation type="submission" date="2017-12" db="EMBL/GenBank/DDBJ databases">
        <title>Genome sequence of the Bar-tailed Godwit (Limosa lapponica baueri).</title>
        <authorList>
            <person name="Lima N.C.B."/>
            <person name="Parody-Merino A.M."/>
            <person name="Battley P.F."/>
            <person name="Fidler A.E."/>
            <person name="Prosdocimi F."/>
        </authorList>
    </citation>
    <scope>NUCLEOTIDE SEQUENCE [LARGE SCALE GENOMIC DNA]</scope>
</reference>
<keyword evidence="10" id="KW-0539">Nucleus</keyword>
<comment type="subcellular location">
    <subcellularLocation>
        <location evidence="1">Nucleus</location>
    </subcellularLocation>
</comment>
<dbReference type="GO" id="GO:0000123">
    <property type="term" value="C:histone acetyltransferase complex"/>
    <property type="evidence" value="ECO:0007669"/>
    <property type="project" value="TreeGrafter"/>
</dbReference>
<dbReference type="GO" id="GO:0003713">
    <property type="term" value="F:transcription coactivator activity"/>
    <property type="evidence" value="ECO:0007669"/>
    <property type="project" value="TreeGrafter"/>
</dbReference>
<keyword evidence="4 12" id="KW-0479">Metal-binding</keyword>
<feature type="zinc finger region" description="TAZ-type" evidence="12">
    <location>
        <begin position="8"/>
        <end position="94"/>
    </location>
</feature>
<keyword evidence="6 12" id="KW-0862">Zinc</keyword>
<dbReference type="InterPro" id="IPR035898">
    <property type="entry name" value="TAZ_dom_sf"/>
</dbReference>
<evidence type="ECO:0000256" key="1">
    <source>
        <dbReference type="ARBA" id="ARBA00004123"/>
    </source>
</evidence>
<evidence type="ECO:0000256" key="9">
    <source>
        <dbReference type="ARBA" id="ARBA00023163"/>
    </source>
</evidence>
<keyword evidence="3" id="KW-0808">Transferase</keyword>
<dbReference type="InterPro" id="IPR036529">
    <property type="entry name" value="KIX_dom_sf"/>
</dbReference>
<evidence type="ECO:0000259" key="16">
    <source>
        <dbReference type="PROSITE" id="PS50952"/>
    </source>
</evidence>
<dbReference type="PANTHER" id="PTHR13808">
    <property type="entry name" value="CBP/P300-RELATED"/>
    <property type="match status" value="1"/>
</dbReference>
<dbReference type="InterPro" id="IPR013178">
    <property type="entry name" value="Histone_AcTrfase_Rtt109/CBP"/>
</dbReference>
<dbReference type="SUPFAM" id="SSF57933">
    <property type="entry name" value="TAZ domain"/>
    <property type="match status" value="1"/>
</dbReference>
<dbReference type="PROSITE" id="PS00633">
    <property type="entry name" value="BROMODOMAIN_1"/>
    <property type="match status" value="1"/>
</dbReference>
<dbReference type="EMBL" id="KZ510184">
    <property type="protein sequence ID" value="PKU33364.1"/>
    <property type="molecule type" value="Genomic_DNA"/>
</dbReference>
<dbReference type="CDD" id="cd05495">
    <property type="entry name" value="Bromo_cbp_like"/>
    <property type="match status" value="1"/>
</dbReference>
<dbReference type="AlphaFoldDB" id="A0A2I0THT5"/>
<dbReference type="Gene3D" id="1.10.246.20">
    <property type="entry name" value="Coactivator CBP, KIX domain"/>
    <property type="match status" value="1"/>
</dbReference>
<dbReference type="SUPFAM" id="SSF47370">
    <property type="entry name" value="Bromodomain"/>
    <property type="match status" value="1"/>
</dbReference>
<evidence type="ECO:0000256" key="7">
    <source>
        <dbReference type="ARBA" id="ARBA00023015"/>
    </source>
</evidence>